<keyword evidence="4" id="KW-0808">Transferase</keyword>
<keyword evidence="9" id="KW-0378">Hydrolase</keyword>
<sequence length="377" mass="40946">MTEQLAKLNYKQLFDDAPCGYLLVAPNGEIIHANNWISTLLGYQSGGIDGKRLRDILSIAARILYETNLAPLLRLQQAVSEVTIDLKRRDGKAIPVIMSASQTYDAAGLPDTTRIAFVLAAERRLYERELVSQRDSAEEGFRQEQADGVLREQFVAILSHDLRNPVASITAATRMLAKEALSDRGKQVLGLMQGSALRMSSLIENILDFARARLGSGIGLSLHTEQSLQPLIDQVVLELRAVHPDHGILTSYEFLQPLTCDPLKIGQLVSNLLGNALTHGDETKPIRLDCQTRDGQLRLSVTNGGKPIPDAVIPTLFDPFVRGQPNSYTNGLGLGLFIAKQIATAHGGALDVSSGKDETRFTFTMPLGGPGGSVGER</sequence>
<accession>A0A7W9YAW4</accession>
<name>A0A7W9YAW4_9HYPH</name>
<evidence type="ECO:0000256" key="2">
    <source>
        <dbReference type="ARBA" id="ARBA00012438"/>
    </source>
</evidence>
<dbReference type="InterPro" id="IPR000014">
    <property type="entry name" value="PAS"/>
</dbReference>
<dbReference type="PANTHER" id="PTHR42878:SF13">
    <property type="entry name" value="HISTIDINE KINASE"/>
    <property type="match status" value="1"/>
</dbReference>
<comment type="catalytic activity">
    <reaction evidence="1">
        <text>ATP + protein L-histidine = ADP + protein N-phospho-L-histidine.</text>
        <dbReference type="EC" id="2.7.13.3"/>
    </reaction>
</comment>
<evidence type="ECO:0000259" key="8">
    <source>
        <dbReference type="PROSITE" id="PS50112"/>
    </source>
</evidence>
<feature type="domain" description="PAS" evidence="8">
    <location>
        <begin position="6"/>
        <end position="57"/>
    </location>
</feature>
<dbReference type="PRINTS" id="PR00344">
    <property type="entry name" value="BCTRLSENSOR"/>
</dbReference>
<dbReference type="EMBL" id="JACHEG010000008">
    <property type="protein sequence ID" value="MBB6165224.1"/>
    <property type="molecule type" value="Genomic_DNA"/>
</dbReference>
<keyword evidence="10" id="KW-1185">Reference proteome</keyword>
<reference evidence="9 10" key="1">
    <citation type="submission" date="2020-08" db="EMBL/GenBank/DDBJ databases">
        <title>Genomic Encyclopedia of Type Strains, Phase IV (KMG-IV): sequencing the most valuable type-strain genomes for metagenomic binning, comparative biology and taxonomic classification.</title>
        <authorList>
            <person name="Goeker M."/>
        </authorList>
    </citation>
    <scope>NUCLEOTIDE SEQUENCE [LARGE SCALE GENOMIC DNA]</scope>
    <source>
        <strain evidence="9 10">DSM 100734</strain>
    </source>
</reference>
<dbReference type="InterPro" id="IPR003661">
    <property type="entry name" value="HisK_dim/P_dom"/>
</dbReference>
<dbReference type="InterPro" id="IPR050351">
    <property type="entry name" value="BphY/WalK/GraS-like"/>
</dbReference>
<evidence type="ECO:0000256" key="5">
    <source>
        <dbReference type="ARBA" id="ARBA00022777"/>
    </source>
</evidence>
<evidence type="ECO:0000256" key="1">
    <source>
        <dbReference type="ARBA" id="ARBA00000085"/>
    </source>
</evidence>
<dbReference type="Gene3D" id="3.30.450.20">
    <property type="entry name" value="PAS domain"/>
    <property type="match status" value="1"/>
</dbReference>
<dbReference type="Pfam" id="PF13426">
    <property type="entry name" value="PAS_9"/>
    <property type="match status" value="1"/>
</dbReference>
<dbReference type="GO" id="GO:0007234">
    <property type="term" value="P:osmosensory signaling via phosphorelay pathway"/>
    <property type="evidence" value="ECO:0007669"/>
    <property type="project" value="TreeGrafter"/>
</dbReference>
<proteinExistence type="predicted"/>
<dbReference type="PANTHER" id="PTHR42878">
    <property type="entry name" value="TWO-COMPONENT HISTIDINE KINASE"/>
    <property type="match status" value="1"/>
</dbReference>
<dbReference type="PROSITE" id="PS50109">
    <property type="entry name" value="HIS_KIN"/>
    <property type="match status" value="1"/>
</dbReference>
<keyword evidence="5" id="KW-0418">Kinase</keyword>
<dbReference type="InterPro" id="IPR004358">
    <property type="entry name" value="Sig_transdc_His_kin-like_C"/>
</dbReference>
<dbReference type="Pfam" id="PF00512">
    <property type="entry name" value="HisKA"/>
    <property type="match status" value="1"/>
</dbReference>
<dbReference type="SMART" id="SM00387">
    <property type="entry name" value="HATPase_c"/>
    <property type="match status" value="1"/>
</dbReference>
<comment type="caution">
    <text evidence="9">The sequence shown here is derived from an EMBL/GenBank/DDBJ whole genome shotgun (WGS) entry which is preliminary data.</text>
</comment>
<dbReference type="EC" id="2.7.13.3" evidence="2"/>
<dbReference type="GO" id="GO:0000156">
    <property type="term" value="F:phosphorelay response regulator activity"/>
    <property type="evidence" value="ECO:0007669"/>
    <property type="project" value="TreeGrafter"/>
</dbReference>
<evidence type="ECO:0000256" key="4">
    <source>
        <dbReference type="ARBA" id="ARBA00022679"/>
    </source>
</evidence>
<dbReference type="InterPro" id="IPR005467">
    <property type="entry name" value="His_kinase_dom"/>
</dbReference>
<dbReference type="GO" id="GO:0000155">
    <property type="term" value="F:phosphorelay sensor kinase activity"/>
    <property type="evidence" value="ECO:0007669"/>
    <property type="project" value="InterPro"/>
</dbReference>
<dbReference type="SMART" id="SM00388">
    <property type="entry name" value="HisKA"/>
    <property type="match status" value="1"/>
</dbReference>
<dbReference type="SUPFAM" id="SSF55785">
    <property type="entry name" value="PYP-like sensor domain (PAS domain)"/>
    <property type="match status" value="1"/>
</dbReference>
<dbReference type="GO" id="GO:0016787">
    <property type="term" value="F:hydrolase activity"/>
    <property type="evidence" value="ECO:0007669"/>
    <property type="project" value="UniProtKB-KW"/>
</dbReference>
<keyword evidence="3" id="KW-0597">Phosphoprotein</keyword>
<dbReference type="AlphaFoldDB" id="A0A7W9YAW4"/>
<protein>
    <recommendedName>
        <fullName evidence="2">histidine kinase</fullName>
        <ecNumber evidence="2">2.7.13.3</ecNumber>
    </recommendedName>
</protein>
<dbReference type="Proteomes" id="UP000547879">
    <property type="component" value="Unassembled WGS sequence"/>
</dbReference>
<dbReference type="NCBIfam" id="TIGR00229">
    <property type="entry name" value="sensory_box"/>
    <property type="match status" value="1"/>
</dbReference>
<dbReference type="SUPFAM" id="SSF55874">
    <property type="entry name" value="ATPase domain of HSP90 chaperone/DNA topoisomerase II/histidine kinase"/>
    <property type="match status" value="1"/>
</dbReference>
<dbReference type="GO" id="GO:0016020">
    <property type="term" value="C:membrane"/>
    <property type="evidence" value="ECO:0007669"/>
    <property type="project" value="UniProtKB-SubCell"/>
</dbReference>
<dbReference type="GO" id="GO:0030295">
    <property type="term" value="F:protein kinase activator activity"/>
    <property type="evidence" value="ECO:0007669"/>
    <property type="project" value="TreeGrafter"/>
</dbReference>
<dbReference type="Gene3D" id="1.10.287.130">
    <property type="match status" value="1"/>
</dbReference>
<dbReference type="Pfam" id="PF02518">
    <property type="entry name" value="HATPase_c"/>
    <property type="match status" value="1"/>
</dbReference>
<evidence type="ECO:0000313" key="10">
    <source>
        <dbReference type="Proteomes" id="UP000547879"/>
    </source>
</evidence>
<dbReference type="PROSITE" id="PS50112">
    <property type="entry name" value="PAS"/>
    <property type="match status" value="1"/>
</dbReference>
<evidence type="ECO:0000256" key="6">
    <source>
        <dbReference type="ARBA" id="ARBA00023136"/>
    </source>
</evidence>
<dbReference type="InterPro" id="IPR003594">
    <property type="entry name" value="HATPase_dom"/>
</dbReference>
<dbReference type="InterPro" id="IPR036097">
    <property type="entry name" value="HisK_dim/P_sf"/>
</dbReference>
<dbReference type="CDD" id="cd00075">
    <property type="entry name" value="HATPase"/>
    <property type="match status" value="1"/>
</dbReference>
<evidence type="ECO:0000313" key="9">
    <source>
        <dbReference type="EMBL" id="MBB6165224.1"/>
    </source>
</evidence>
<evidence type="ECO:0000256" key="3">
    <source>
        <dbReference type="ARBA" id="ARBA00022553"/>
    </source>
</evidence>
<dbReference type="InterPro" id="IPR035965">
    <property type="entry name" value="PAS-like_dom_sf"/>
</dbReference>
<dbReference type="CDD" id="cd00082">
    <property type="entry name" value="HisKA"/>
    <property type="match status" value="1"/>
</dbReference>
<feature type="domain" description="Histidine kinase" evidence="7">
    <location>
        <begin position="157"/>
        <end position="369"/>
    </location>
</feature>
<gene>
    <name evidence="9" type="ORF">HNQ72_005070</name>
</gene>
<dbReference type="InterPro" id="IPR036890">
    <property type="entry name" value="HATPase_C_sf"/>
</dbReference>
<dbReference type="RefSeq" id="WP_183996330.1">
    <property type="nucleotide sequence ID" value="NZ_BMHW01000009.1"/>
</dbReference>
<organism evidence="9 10">
    <name type="scientific">Rhizobium wenxiniae</name>
    <dbReference type="NCBI Taxonomy" id="1737357"/>
    <lineage>
        <taxon>Bacteria</taxon>
        <taxon>Pseudomonadati</taxon>
        <taxon>Pseudomonadota</taxon>
        <taxon>Alphaproteobacteria</taxon>
        <taxon>Hyphomicrobiales</taxon>
        <taxon>Rhizobiaceae</taxon>
        <taxon>Rhizobium/Agrobacterium group</taxon>
        <taxon>Rhizobium</taxon>
    </lineage>
</organism>
<dbReference type="SUPFAM" id="SSF47384">
    <property type="entry name" value="Homodimeric domain of signal transducing histidine kinase"/>
    <property type="match status" value="1"/>
</dbReference>
<evidence type="ECO:0000259" key="7">
    <source>
        <dbReference type="PROSITE" id="PS50109"/>
    </source>
</evidence>
<keyword evidence="6" id="KW-0472">Membrane</keyword>
<dbReference type="CDD" id="cd00130">
    <property type="entry name" value="PAS"/>
    <property type="match status" value="1"/>
</dbReference>
<dbReference type="Gene3D" id="3.30.565.10">
    <property type="entry name" value="Histidine kinase-like ATPase, C-terminal domain"/>
    <property type="match status" value="1"/>
</dbReference>